<sequence>MDSTDNQLFFAIALYQHRELGLTAGAYLLEPINEDSYKIERNLIVDSAILHSDRTTTEETEILKNINEITEKALLKLFGRDTKTFTELISKIHTDDNLKSYIRNYIDRRIFKILEKASEIGTPIFFRDRNANNLYDERRVSYHKEPAKPVFRFELDENGIKYSLKIKHGNQVLIAKPGDFEVLTMEPCLLKFSNNIFYIDGIDGKKFTPYLNKDFITIPLQSVQRYMESFVLNAVRNNIVEAIGFEIDEKNSRPTPVLTLEERLAGGACLTLNFKYGNKIIAANTPPTTEVKLSHRAGKYKFTKLIRNTPKETKLRGKVEKDLHLKKVGENEYFPGKPENDGLDDFRLIEWLNRNQQKLSELGFEIQQKYKQANYHINGFNLSIRVNEGIDWFDLYGMVEIGSFKVPFIHFRKHIIKNIREYTLPNGQIFILPDEWFAKYRTIFMFGKEEGEKLLISKANVALLSDNNIETQSMSDFAERIKNITAKSVELPKSLDARLRKYQTIGYVWLKTLSENGLNGCLADDMGLGKTLQTITFILSELENGDYKKGEHKTTLIVAPTSIIFNWFNEFEKFAPTIRVGIYHGTNREKSLKLFKTNHVVITSYGTIRNDINLLKDFPFRLVVLDESQTIKNPASKIYRSVLLLKSDKKLCLSGTPIENNLFDLWSQMNFLNRGMLGGIKVFSDEFATPIEKRNDSEKQKLLKKLIEPLILRRTKEQVAKELPPLTEQIVYCEMSDEQSRIYEEEKSKTRRMIIDAFENSQTDSISVNILSALTRLRQLANHPAMLDEYSEIPSGKFEEITQMIESVISENHKILIFSSFVKHLNQVESYLQESNIGYEMLTGSTTNRENVVENFQNDPDKKIFLISLKAGGVGLNLTAADYIFILDPWWNPAAEMQAASRAHRIGQTKKVFVYRFISRNTVEEKIIRLQSHKENLAHEFVNSNNPMVILNKEQIMSLVE</sequence>
<dbReference type="GO" id="GO:0016787">
    <property type="term" value="F:hydrolase activity"/>
    <property type="evidence" value="ECO:0007669"/>
    <property type="project" value="UniProtKB-KW"/>
</dbReference>
<dbReference type="AlphaFoldDB" id="A0A7D4BSH5"/>
<dbReference type="InterPro" id="IPR027417">
    <property type="entry name" value="P-loop_NTPase"/>
</dbReference>
<keyword evidence="4" id="KW-0347">Helicase</keyword>
<dbReference type="PANTHER" id="PTHR10799">
    <property type="entry name" value="SNF2/RAD54 HELICASE FAMILY"/>
    <property type="match status" value="1"/>
</dbReference>
<dbReference type="KEGG" id="ttz:FHG85_09140"/>
<keyword evidence="1" id="KW-0378">Hydrolase</keyword>
<evidence type="ECO:0000313" key="5">
    <source>
        <dbReference type="Proteomes" id="UP000500961"/>
    </source>
</evidence>
<evidence type="ECO:0000259" key="2">
    <source>
        <dbReference type="PROSITE" id="PS51192"/>
    </source>
</evidence>
<dbReference type="GO" id="GO:0004386">
    <property type="term" value="F:helicase activity"/>
    <property type="evidence" value="ECO:0007669"/>
    <property type="project" value="UniProtKB-KW"/>
</dbReference>
<name>A0A7D4BSH5_9BACT</name>
<keyword evidence="4" id="KW-0067">ATP-binding</keyword>
<feature type="domain" description="Helicase ATP-binding" evidence="2">
    <location>
        <begin position="511"/>
        <end position="675"/>
    </location>
</feature>
<dbReference type="GO" id="GO:0005524">
    <property type="term" value="F:ATP binding"/>
    <property type="evidence" value="ECO:0007669"/>
    <property type="project" value="InterPro"/>
</dbReference>
<protein>
    <submittedName>
        <fullName evidence="4">DEAD/DEAH box helicase</fullName>
    </submittedName>
</protein>
<accession>A0A7D4BSH5</accession>
<dbReference type="Pfam" id="PF00176">
    <property type="entry name" value="SNF2-rel_dom"/>
    <property type="match status" value="1"/>
</dbReference>
<dbReference type="PROSITE" id="PS51194">
    <property type="entry name" value="HELICASE_CTER"/>
    <property type="match status" value="1"/>
</dbReference>
<evidence type="ECO:0000313" key="4">
    <source>
        <dbReference type="EMBL" id="QKG80421.1"/>
    </source>
</evidence>
<dbReference type="Gene3D" id="3.40.50.300">
    <property type="entry name" value="P-loop containing nucleotide triphosphate hydrolases"/>
    <property type="match status" value="1"/>
</dbReference>
<dbReference type="InterPro" id="IPR000330">
    <property type="entry name" value="SNF2_N"/>
</dbReference>
<keyword evidence="5" id="KW-1185">Reference proteome</keyword>
<dbReference type="EMBL" id="CP041345">
    <property type="protein sequence ID" value="QKG80421.1"/>
    <property type="molecule type" value="Genomic_DNA"/>
</dbReference>
<dbReference type="SMART" id="SM00490">
    <property type="entry name" value="HELICc"/>
    <property type="match status" value="1"/>
</dbReference>
<dbReference type="InterPro" id="IPR001650">
    <property type="entry name" value="Helicase_C-like"/>
</dbReference>
<dbReference type="Pfam" id="PF00271">
    <property type="entry name" value="Helicase_C"/>
    <property type="match status" value="1"/>
</dbReference>
<dbReference type="Gene3D" id="3.40.50.10810">
    <property type="entry name" value="Tandem AAA-ATPase domain"/>
    <property type="match status" value="1"/>
</dbReference>
<evidence type="ECO:0000259" key="3">
    <source>
        <dbReference type="PROSITE" id="PS51194"/>
    </source>
</evidence>
<feature type="domain" description="Helicase C-terminal" evidence="3">
    <location>
        <begin position="800"/>
        <end position="954"/>
    </location>
</feature>
<reference evidence="4 5" key="1">
    <citation type="submission" date="2019-07" db="EMBL/GenBank/DDBJ databases">
        <title>Thalassofilum flectens gen. nov., sp. nov., a novel moderate thermophilic anaerobe from a shallow sea hot spring in Kunashir Island (Russia), representing a new family in the order Bacteroidales, and proposal of Thalassofilacea fam. nov.</title>
        <authorList>
            <person name="Kochetkova T.V."/>
            <person name="Podosokorskaya O.A."/>
            <person name="Novikov A."/>
            <person name="Elcheninov A.G."/>
            <person name="Toshchakov S.V."/>
            <person name="Kublanov I.V."/>
        </authorList>
    </citation>
    <scope>NUCLEOTIDE SEQUENCE [LARGE SCALE GENOMIC DNA]</scope>
    <source>
        <strain evidence="4 5">38-H</strain>
    </source>
</reference>
<evidence type="ECO:0000256" key="1">
    <source>
        <dbReference type="ARBA" id="ARBA00022801"/>
    </source>
</evidence>
<dbReference type="Proteomes" id="UP000500961">
    <property type="component" value="Chromosome"/>
</dbReference>
<dbReference type="SMART" id="SM00487">
    <property type="entry name" value="DEXDc"/>
    <property type="match status" value="1"/>
</dbReference>
<organism evidence="4 5">
    <name type="scientific">Tenuifilum thalassicum</name>
    <dbReference type="NCBI Taxonomy" id="2590900"/>
    <lineage>
        <taxon>Bacteria</taxon>
        <taxon>Pseudomonadati</taxon>
        <taxon>Bacteroidota</taxon>
        <taxon>Bacteroidia</taxon>
        <taxon>Bacteroidales</taxon>
        <taxon>Tenuifilaceae</taxon>
        <taxon>Tenuifilum</taxon>
    </lineage>
</organism>
<dbReference type="RefSeq" id="WP_173075127.1">
    <property type="nucleotide sequence ID" value="NZ_CP041345.1"/>
</dbReference>
<dbReference type="InterPro" id="IPR049730">
    <property type="entry name" value="SNF2/RAD54-like_C"/>
</dbReference>
<dbReference type="InterPro" id="IPR038718">
    <property type="entry name" value="SNF2-like_sf"/>
</dbReference>
<dbReference type="InterPro" id="IPR014001">
    <property type="entry name" value="Helicase_ATP-bd"/>
</dbReference>
<dbReference type="SUPFAM" id="SSF52540">
    <property type="entry name" value="P-loop containing nucleoside triphosphate hydrolases"/>
    <property type="match status" value="2"/>
</dbReference>
<proteinExistence type="predicted"/>
<gene>
    <name evidence="4" type="ORF">FHG85_09140</name>
</gene>
<dbReference type="PROSITE" id="PS51192">
    <property type="entry name" value="HELICASE_ATP_BIND_1"/>
    <property type="match status" value="1"/>
</dbReference>
<dbReference type="CDD" id="cd18793">
    <property type="entry name" value="SF2_C_SNF"/>
    <property type="match status" value="1"/>
</dbReference>
<keyword evidence="4" id="KW-0547">Nucleotide-binding</keyword>
<dbReference type="CDD" id="cd18012">
    <property type="entry name" value="DEXQc_arch_SWI2_SNF2"/>
    <property type="match status" value="1"/>
</dbReference>